<evidence type="ECO:0000313" key="2">
    <source>
        <dbReference type="EMBL" id="KAF2865360.1"/>
    </source>
</evidence>
<proteinExistence type="predicted"/>
<dbReference type="EMBL" id="JAADJZ010000034">
    <property type="protein sequence ID" value="KAF2865360.1"/>
    <property type="molecule type" value="Genomic_DNA"/>
</dbReference>
<reference evidence="2 3" key="1">
    <citation type="submission" date="2020-01" db="EMBL/GenBank/DDBJ databases">
        <authorList>
            <consortium name="DOE Joint Genome Institute"/>
            <person name="Haridas S."/>
            <person name="Albert R."/>
            <person name="Binder M."/>
            <person name="Bloem J."/>
            <person name="Labutti K."/>
            <person name="Salamov A."/>
            <person name="Andreopoulos B."/>
            <person name="Baker S.E."/>
            <person name="Barry K."/>
            <person name="Bills G."/>
            <person name="Bluhm B.H."/>
            <person name="Cannon C."/>
            <person name="Castanera R."/>
            <person name="Culley D.E."/>
            <person name="Daum C."/>
            <person name="Ezra D."/>
            <person name="Gonzalez J.B."/>
            <person name="Henrissat B."/>
            <person name="Kuo A."/>
            <person name="Liang C."/>
            <person name="Lipzen A."/>
            <person name="Lutzoni F."/>
            <person name="Magnuson J."/>
            <person name="Mondo S."/>
            <person name="Nolan M."/>
            <person name="Ohm R."/>
            <person name="Pangilinan J."/>
            <person name="Park H.-J.H."/>
            <person name="Ramirez L."/>
            <person name="Alfaro M."/>
            <person name="Sun H."/>
            <person name="Tritt A."/>
            <person name="Yoshinaga Y."/>
            <person name="Zwiers L.-H.L."/>
            <person name="Turgeon B.G."/>
            <person name="Goodwin S.B."/>
            <person name="Spatafora J.W."/>
            <person name="Crous P.W."/>
            <person name="Grigoriev I.V."/>
        </authorList>
    </citation>
    <scope>NUCLEOTIDE SEQUENCE [LARGE SCALE GENOMIC DNA]</scope>
    <source>
        <strain evidence="2 3">CBS 611.86</strain>
    </source>
</reference>
<comment type="caution">
    <text evidence="2">The sequence shown here is derived from an EMBL/GenBank/DDBJ whole genome shotgun (WGS) entry which is preliminary data.</text>
</comment>
<accession>A0A7C8M016</accession>
<evidence type="ECO:0000256" key="1">
    <source>
        <dbReference type="SAM" id="MobiDB-lite"/>
    </source>
</evidence>
<dbReference type="Proteomes" id="UP000481861">
    <property type="component" value="Unassembled WGS sequence"/>
</dbReference>
<sequence>MSLRTHHGQTYLPSEPSIPVRFEPAHPPSCSHQKLMRLLDRPNELAEILARIPVNHVVLRCLVPFGRYDYQRMSWEGSFSLAFLVGPDVPDESRGRGGGKNESRGSGRKAIVVCCSCLGGGSEAAGGRARGSFCCVRFAGGGLEAAGHRAIGVVFSLVSGGNSSEAAFDASGAGASDVSSDAANNAINDAASDAAGDAAGDAASDAAGFAITDAANNSCDASDAGGDGDSGAAGDVGAGADASGLIIVGGLALLCRFLSRSSKFAFLLAAPEAALHSISLLPIK</sequence>
<gene>
    <name evidence="2" type="ORF">BDV95DRAFT_599822</name>
</gene>
<protein>
    <submittedName>
        <fullName evidence="2">Uncharacterized protein</fullName>
    </submittedName>
</protein>
<feature type="region of interest" description="Disordered" evidence="1">
    <location>
        <begin position="1"/>
        <end position="20"/>
    </location>
</feature>
<name>A0A7C8M016_9PLEO</name>
<keyword evidence="3" id="KW-1185">Reference proteome</keyword>
<dbReference type="AlphaFoldDB" id="A0A7C8M016"/>
<evidence type="ECO:0000313" key="3">
    <source>
        <dbReference type="Proteomes" id="UP000481861"/>
    </source>
</evidence>
<organism evidence="2 3">
    <name type="scientific">Massariosphaeria phaeospora</name>
    <dbReference type="NCBI Taxonomy" id="100035"/>
    <lineage>
        <taxon>Eukaryota</taxon>
        <taxon>Fungi</taxon>
        <taxon>Dikarya</taxon>
        <taxon>Ascomycota</taxon>
        <taxon>Pezizomycotina</taxon>
        <taxon>Dothideomycetes</taxon>
        <taxon>Pleosporomycetidae</taxon>
        <taxon>Pleosporales</taxon>
        <taxon>Pleosporales incertae sedis</taxon>
        <taxon>Massariosphaeria</taxon>
    </lineage>
</organism>